<evidence type="ECO:0000256" key="5">
    <source>
        <dbReference type="PROSITE-ProRule" id="PRU01131"/>
    </source>
</evidence>
<dbReference type="PROSITE" id="PS51795">
    <property type="entry name" value="ZF_FLZ"/>
    <property type="match status" value="1"/>
</dbReference>
<feature type="compositionally biased region" description="Basic residues" evidence="6">
    <location>
        <begin position="1"/>
        <end position="12"/>
    </location>
</feature>
<evidence type="ECO:0000256" key="3">
    <source>
        <dbReference type="ARBA" id="ARBA00022490"/>
    </source>
</evidence>
<evidence type="ECO:0000256" key="2">
    <source>
        <dbReference type="ARBA" id="ARBA00009374"/>
    </source>
</evidence>
<reference evidence="8 9" key="1">
    <citation type="submission" date="2023-10" db="EMBL/GenBank/DDBJ databases">
        <title>Chromosome-scale genome assembly provides insights into flower coloration mechanisms of Canna indica.</title>
        <authorList>
            <person name="Li C."/>
        </authorList>
    </citation>
    <scope>NUCLEOTIDE SEQUENCE [LARGE SCALE GENOMIC DNA]</scope>
    <source>
        <tissue evidence="8">Flower</tissue>
    </source>
</reference>
<evidence type="ECO:0000259" key="7">
    <source>
        <dbReference type="PROSITE" id="PS51795"/>
    </source>
</evidence>
<feature type="compositionally biased region" description="Basic residues" evidence="6">
    <location>
        <begin position="42"/>
        <end position="54"/>
    </location>
</feature>
<feature type="region of interest" description="Disordered" evidence="6">
    <location>
        <begin position="1"/>
        <end position="56"/>
    </location>
</feature>
<feature type="zinc finger region" description="FLZ-type" evidence="5">
    <location>
        <begin position="112"/>
        <end position="156"/>
    </location>
</feature>
<keyword evidence="3" id="KW-0963">Cytoplasm</keyword>
<organism evidence="8 9">
    <name type="scientific">Canna indica</name>
    <name type="common">Indian-shot</name>
    <dbReference type="NCBI Taxonomy" id="4628"/>
    <lineage>
        <taxon>Eukaryota</taxon>
        <taxon>Viridiplantae</taxon>
        <taxon>Streptophyta</taxon>
        <taxon>Embryophyta</taxon>
        <taxon>Tracheophyta</taxon>
        <taxon>Spermatophyta</taxon>
        <taxon>Magnoliopsida</taxon>
        <taxon>Liliopsida</taxon>
        <taxon>Zingiberales</taxon>
        <taxon>Cannaceae</taxon>
        <taxon>Canna</taxon>
    </lineage>
</organism>
<gene>
    <name evidence="8" type="ORF">Cni_G03050</name>
</gene>
<keyword evidence="4" id="KW-0479">Metal-binding</keyword>
<feature type="domain" description="FLZ-type" evidence="7">
    <location>
        <begin position="112"/>
        <end position="156"/>
    </location>
</feature>
<feature type="compositionally biased region" description="Polar residues" evidence="6">
    <location>
        <begin position="162"/>
        <end position="171"/>
    </location>
</feature>
<dbReference type="GO" id="GO:0005737">
    <property type="term" value="C:cytoplasm"/>
    <property type="evidence" value="ECO:0007669"/>
    <property type="project" value="UniProtKB-SubCell"/>
</dbReference>
<dbReference type="PANTHER" id="PTHR33059:SF2">
    <property type="entry name" value="OS09G0367900 PROTEIN"/>
    <property type="match status" value="1"/>
</dbReference>
<name>A0AAQ3JRU4_9LILI</name>
<evidence type="ECO:0000313" key="8">
    <source>
        <dbReference type="EMBL" id="WOK94348.1"/>
    </source>
</evidence>
<dbReference type="EMBL" id="CP136890">
    <property type="protein sequence ID" value="WOK94348.1"/>
    <property type="molecule type" value="Genomic_DNA"/>
</dbReference>
<evidence type="ECO:0000256" key="6">
    <source>
        <dbReference type="SAM" id="MobiDB-lite"/>
    </source>
</evidence>
<feature type="region of interest" description="Disordered" evidence="6">
    <location>
        <begin position="162"/>
        <end position="186"/>
    </location>
</feature>
<comment type="subcellular location">
    <subcellularLocation>
        <location evidence="1">Cytoplasm</location>
    </subcellularLocation>
</comment>
<dbReference type="Proteomes" id="UP001327560">
    <property type="component" value="Chromosome 1"/>
</dbReference>
<accession>A0AAQ3JRU4</accession>
<dbReference type="AlphaFoldDB" id="A0AAQ3JRU4"/>
<protein>
    <recommendedName>
        <fullName evidence="7">FLZ-type domain-containing protein</fullName>
    </recommendedName>
</protein>
<dbReference type="PANTHER" id="PTHR33059">
    <property type="entry name" value="FCS-LIKE ZINC FINGER 5"/>
    <property type="match status" value="1"/>
</dbReference>
<proteinExistence type="inferred from homology"/>
<evidence type="ECO:0000313" key="9">
    <source>
        <dbReference type="Proteomes" id="UP001327560"/>
    </source>
</evidence>
<dbReference type="InterPro" id="IPR007650">
    <property type="entry name" value="Zf-FLZ_dom"/>
</dbReference>
<sequence length="186" mass="20378">MLLRKRPRHLMRRTTSMTGFAADAEAAPRPSDDPVGADSRNRQVHRLKQQRNQRRAAEVDVAAAQWRVRGRPADADWLEADQYAVGVEAAGAGGGGVRRRNSGDFSVAETAPFLMACGLCKRRLGPGRDTFMYRGDTAFCSLECRQQHINQVELKEKCSLTSMKDTSQAPTTVPDKSDNGETASAA</sequence>
<comment type="similarity">
    <text evidence="2">Belongs to the FLZ family.</text>
</comment>
<keyword evidence="9" id="KW-1185">Reference proteome</keyword>
<dbReference type="GO" id="GO:0046872">
    <property type="term" value="F:metal ion binding"/>
    <property type="evidence" value="ECO:0007669"/>
    <property type="project" value="UniProtKB-KW"/>
</dbReference>
<evidence type="ECO:0000256" key="1">
    <source>
        <dbReference type="ARBA" id="ARBA00004496"/>
    </source>
</evidence>
<evidence type="ECO:0000256" key="4">
    <source>
        <dbReference type="ARBA" id="ARBA00022723"/>
    </source>
</evidence>
<dbReference type="Pfam" id="PF04570">
    <property type="entry name" value="zf-FLZ"/>
    <property type="match status" value="1"/>
</dbReference>